<evidence type="ECO:0000313" key="3">
    <source>
        <dbReference type="EMBL" id="GHB13292.1"/>
    </source>
</evidence>
<gene>
    <name evidence="3" type="ORF">GCM10009038_09330</name>
</gene>
<dbReference type="EMBL" id="BMZI01000002">
    <property type="protein sequence ID" value="GHB13292.1"/>
    <property type="molecule type" value="Genomic_DNA"/>
</dbReference>
<feature type="chain" id="PRO_5045712419" evidence="1">
    <location>
        <begin position="36"/>
        <end position="262"/>
    </location>
</feature>
<protein>
    <submittedName>
        <fullName evidence="3">Fimbriae-assembly chaperone</fullName>
    </submittedName>
</protein>
<sequence>MRLNGAFWQGKTLSVGWAALAALWLAVSMSGTAHAATLLLWPVHPVFAPGESAAALWVENRGDAATWLQVRVFAWQQANGENHYREQQDVISSPPMMQVGPGERHLVRLMRQTPAAPGTETAWRVILDEVPQRSDARTGGPTRAGINLQMRYSLPLFGYGEGLEPVPPEPSGEVRAKLAWRVIQEGGKTYLEVANRGDVHARLTDVSAVGAGGTIEVADGLLGYVLPHSRQRWPLPAASVDSLTARVNGRAPALVARATDAP</sequence>
<reference evidence="4" key="1">
    <citation type="journal article" date="2019" name="Int. J. Syst. Evol. Microbiol.">
        <title>The Global Catalogue of Microorganisms (GCM) 10K type strain sequencing project: providing services to taxonomists for standard genome sequencing and annotation.</title>
        <authorList>
            <consortium name="The Broad Institute Genomics Platform"/>
            <consortium name="The Broad Institute Genome Sequencing Center for Infectious Disease"/>
            <person name="Wu L."/>
            <person name="Ma J."/>
        </authorList>
    </citation>
    <scope>NUCLEOTIDE SEQUENCE [LARGE SCALE GENOMIC DNA]</scope>
    <source>
        <strain evidence="4">KCTC 32998</strain>
    </source>
</reference>
<evidence type="ECO:0000259" key="2">
    <source>
        <dbReference type="Pfam" id="PF00345"/>
    </source>
</evidence>
<dbReference type="Proteomes" id="UP000646745">
    <property type="component" value="Unassembled WGS sequence"/>
</dbReference>
<organism evidence="3 4">
    <name type="scientific">Salinicola rhizosphaerae</name>
    <dbReference type="NCBI Taxonomy" id="1443141"/>
    <lineage>
        <taxon>Bacteria</taxon>
        <taxon>Pseudomonadati</taxon>
        <taxon>Pseudomonadota</taxon>
        <taxon>Gammaproteobacteria</taxon>
        <taxon>Oceanospirillales</taxon>
        <taxon>Halomonadaceae</taxon>
        <taxon>Salinicola</taxon>
    </lineage>
</organism>
<dbReference type="InterPro" id="IPR008962">
    <property type="entry name" value="PapD-like_sf"/>
</dbReference>
<dbReference type="SUPFAM" id="SSF49354">
    <property type="entry name" value="PapD-like"/>
    <property type="match status" value="1"/>
</dbReference>
<comment type="caution">
    <text evidence="3">The sequence shown here is derived from an EMBL/GenBank/DDBJ whole genome shotgun (WGS) entry which is preliminary data.</text>
</comment>
<feature type="signal peptide" evidence="1">
    <location>
        <begin position="1"/>
        <end position="35"/>
    </location>
</feature>
<evidence type="ECO:0000256" key="1">
    <source>
        <dbReference type="SAM" id="SignalP"/>
    </source>
</evidence>
<dbReference type="InterPro" id="IPR013783">
    <property type="entry name" value="Ig-like_fold"/>
</dbReference>
<dbReference type="PANTHER" id="PTHR30251:SF4">
    <property type="entry name" value="SLR1668 PROTEIN"/>
    <property type="match status" value="1"/>
</dbReference>
<dbReference type="InterPro" id="IPR050643">
    <property type="entry name" value="Periplasmic_pilus_chap"/>
</dbReference>
<dbReference type="Gene3D" id="2.60.40.10">
    <property type="entry name" value="Immunoglobulins"/>
    <property type="match status" value="2"/>
</dbReference>
<keyword evidence="4" id="KW-1185">Reference proteome</keyword>
<proteinExistence type="predicted"/>
<name>A0ABQ3DUA5_9GAMM</name>
<dbReference type="Pfam" id="PF00345">
    <property type="entry name" value="PapD_N"/>
    <property type="match status" value="1"/>
</dbReference>
<accession>A0ABQ3DUA5</accession>
<dbReference type="PANTHER" id="PTHR30251">
    <property type="entry name" value="PILUS ASSEMBLY CHAPERONE"/>
    <property type="match status" value="1"/>
</dbReference>
<keyword evidence="1" id="KW-0732">Signal</keyword>
<feature type="domain" description="Pili assembly chaperone N-terminal" evidence="2">
    <location>
        <begin position="47"/>
        <end position="157"/>
    </location>
</feature>
<evidence type="ECO:0000313" key="4">
    <source>
        <dbReference type="Proteomes" id="UP000646745"/>
    </source>
</evidence>
<dbReference type="RefSeq" id="WP_189443482.1">
    <property type="nucleotide sequence ID" value="NZ_BMZI01000002.1"/>
</dbReference>
<dbReference type="InterPro" id="IPR016147">
    <property type="entry name" value="Pili_assmbl_chaperone_N"/>
</dbReference>